<evidence type="ECO:0000259" key="6">
    <source>
        <dbReference type="SMART" id="SM00732"/>
    </source>
</evidence>
<reference evidence="7 8" key="1">
    <citation type="journal article" date="2016" name="Nat. Commun.">
        <title>Thousands of microbial genomes shed light on interconnected biogeochemical processes in an aquifer system.</title>
        <authorList>
            <person name="Anantharaman K."/>
            <person name="Brown C.T."/>
            <person name="Hug L.A."/>
            <person name="Sharon I."/>
            <person name="Castelle C.J."/>
            <person name="Probst A.J."/>
            <person name="Thomas B.C."/>
            <person name="Singh A."/>
            <person name="Wilkins M.J."/>
            <person name="Karaoz U."/>
            <person name="Brodie E.L."/>
            <person name="Williams K.H."/>
            <person name="Hubbard S.S."/>
            <person name="Banfield J.F."/>
        </authorList>
    </citation>
    <scope>NUCLEOTIDE SEQUENCE [LARGE SCALE GENOMIC DNA]</scope>
</reference>
<dbReference type="HAMAP" id="MF_00651">
    <property type="entry name" value="Nuclease_YqgF"/>
    <property type="match status" value="1"/>
</dbReference>
<dbReference type="InterPro" id="IPR005227">
    <property type="entry name" value="YqgF"/>
</dbReference>
<dbReference type="PANTHER" id="PTHR33317:SF4">
    <property type="entry name" value="POLYNUCLEOTIDYL TRANSFERASE, RIBONUCLEASE H-LIKE SUPERFAMILY PROTEIN"/>
    <property type="match status" value="1"/>
</dbReference>
<dbReference type="CDD" id="cd16964">
    <property type="entry name" value="YqgF"/>
    <property type="match status" value="1"/>
</dbReference>
<comment type="subcellular location">
    <subcellularLocation>
        <location evidence="5">Cytoplasm</location>
    </subcellularLocation>
</comment>
<accession>A0A1F6EJF9</accession>
<keyword evidence="4 5" id="KW-0378">Hydrolase</keyword>
<organism evidence="7 8">
    <name type="scientific">Candidatus Kaiserbacteria bacterium RIFCSPLOWO2_01_FULL_54_20</name>
    <dbReference type="NCBI Taxonomy" id="1798513"/>
    <lineage>
        <taxon>Bacteria</taxon>
        <taxon>Candidatus Kaiseribacteriota</taxon>
    </lineage>
</organism>
<dbReference type="GO" id="GO:0004518">
    <property type="term" value="F:nuclease activity"/>
    <property type="evidence" value="ECO:0007669"/>
    <property type="project" value="UniProtKB-KW"/>
</dbReference>
<evidence type="ECO:0000313" key="8">
    <source>
        <dbReference type="Proteomes" id="UP000178427"/>
    </source>
</evidence>
<comment type="function">
    <text evidence="5">Could be a nuclease involved in processing of the 5'-end of pre-16S rRNA.</text>
</comment>
<dbReference type="NCBIfam" id="TIGR00250">
    <property type="entry name" value="RNAse_H_YqgF"/>
    <property type="match status" value="1"/>
</dbReference>
<dbReference type="STRING" id="1798513.A3A40_02450"/>
<feature type="domain" description="YqgF/RNase H-like" evidence="6">
    <location>
        <begin position="1"/>
        <end position="99"/>
    </location>
</feature>
<dbReference type="GO" id="GO:0000967">
    <property type="term" value="P:rRNA 5'-end processing"/>
    <property type="evidence" value="ECO:0007669"/>
    <property type="project" value="UniProtKB-UniRule"/>
</dbReference>
<gene>
    <name evidence="7" type="ORF">A3A40_02450</name>
</gene>
<evidence type="ECO:0000256" key="1">
    <source>
        <dbReference type="ARBA" id="ARBA00022490"/>
    </source>
</evidence>
<dbReference type="InterPro" id="IPR037027">
    <property type="entry name" value="YqgF/RNaseH-like_dom_sf"/>
</dbReference>
<dbReference type="Gene3D" id="3.30.420.140">
    <property type="entry name" value="YqgF/RNase H-like domain"/>
    <property type="match status" value="1"/>
</dbReference>
<dbReference type="PANTHER" id="PTHR33317">
    <property type="entry name" value="POLYNUCLEOTIDYL TRANSFERASE, RIBONUCLEASE H-LIKE SUPERFAMILY PROTEIN"/>
    <property type="match status" value="1"/>
</dbReference>
<dbReference type="GO" id="GO:0016788">
    <property type="term" value="F:hydrolase activity, acting on ester bonds"/>
    <property type="evidence" value="ECO:0007669"/>
    <property type="project" value="UniProtKB-UniRule"/>
</dbReference>
<protein>
    <recommendedName>
        <fullName evidence="5">Putative pre-16S rRNA nuclease</fullName>
        <ecNumber evidence="5">3.1.-.-</ecNumber>
    </recommendedName>
</protein>
<evidence type="ECO:0000313" key="7">
    <source>
        <dbReference type="EMBL" id="OGG73746.1"/>
    </source>
</evidence>
<dbReference type="InterPro" id="IPR006641">
    <property type="entry name" value="YqgF/RNaseH-like_dom"/>
</dbReference>
<comment type="similarity">
    <text evidence="5">Belongs to the YqgF HJR family.</text>
</comment>
<dbReference type="EC" id="3.1.-.-" evidence="5"/>
<keyword evidence="1 5" id="KW-0963">Cytoplasm</keyword>
<evidence type="ECO:0000256" key="4">
    <source>
        <dbReference type="ARBA" id="ARBA00022801"/>
    </source>
</evidence>
<dbReference type="Proteomes" id="UP000178427">
    <property type="component" value="Unassembled WGS sequence"/>
</dbReference>
<proteinExistence type="inferred from homology"/>
<dbReference type="InterPro" id="IPR012337">
    <property type="entry name" value="RNaseH-like_sf"/>
</dbReference>
<dbReference type="AlphaFoldDB" id="A0A1F6EJF9"/>
<evidence type="ECO:0000256" key="3">
    <source>
        <dbReference type="ARBA" id="ARBA00022722"/>
    </source>
</evidence>
<sequence>MKYLGIDYGTKNIGVAVSDDNGSVAFPHSVVPAGRDAISKIAALAKEVGAGAVVMGESRNFAGEKNEVMEDIEQFKNDIGELAGVPVHYEREFFTSALAARQFAPEEGSRKANPSQDKLDASAAALILQSYLDRLKK</sequence>
<dbReference type="Pfam" id="PF03652">
    <property type="entry name" value="RuvX"/>
    <property type="match status" value="1"/>
</dbReference>
<dbReference type="EMBL" id="MFMA01000040">
    <property type="protein sequence ID" value="OGG73746.1"/>
    <property type="molecule type" value="Genomic_DNA"/>
</dbReference>
<dbReference type="SMART" id="SM00732">
    <property type="entry name" value="YqgFc"/>
    <property type="match status" value="1"/>
</dbReference>
<keyword evidence="2 5" id="KW-0690">Ribosome biogenesis</keyword>
<name>A0A1F6EJF9_9BACT</name>
<dbReference type="SUPFAM" id="SSF53098">
    <property type="entry name" value="Ribonuclease H-like"/>
    <property type="match status" value="1"/>
</dbReference>
<evidence type="ECO:0000256" key="5">
    <source>
        <dbReference type="HAMAP-Rule" id="MF_00651"/>
    </source>
</evidence>
<comment type="caution">
    <text evidence="7">The sequence shown here is derived from an EMBL/GenBank/DDBJ whole genome shotgun (WGS) entry which is preliminary data.</text>
</comment>
<dbReference type="GO" id="GO:0005737">
    <property type="term" value="C:cytoplasm"/>
    <property type="evidence" value="ECO:0007669"/>
    <property type="project" value="UniProtKB-SubCell"/>
</dbReference>
<keyword evidence="3 5" id="KW-0540">Nuclease</keyword>
<evidence type="ECO:0000256" key="2">
    <source>
        <dbReference type="ARBA" id="ARBA00022517"/>
    </source>
</evidence>